<gene>
    <name evidence="6" type="ORF">LH29_00240</name>
</gene>
<feature type="active site" description="Proton donor" evidence="1">
    <location>
        <position position="408"/>
    </location>
</feature>
<proteinExistence type="predicted"/>
<protein>
    <submittedName>
        <fullName evidence="6">Peptidase M1</fullName>
    </submittedName>
</protein>
<dbReference type="CDD" id="cd09603">
    <property type="entry name" value="M1_APN_like"/>
    <property type="match status" value="1"/>
</dbReference>
<evidence type="ECO:0000313" key="7">
    <source>
        <dbReference type="Proteomes" id="UP000032544"/>
    </source>
</evidence>
<evidence type="ECO:0000256" key="2">
    <source>
        <dbReference type="PIRSR" id="PIRSR634015-3"/>
    </source>
</evidence>
<reference evidence="6 7" key="1">
    <citation type="submission" date="2014-09" db="EMBL/GenBank/DDBJ databases">
        <title>Draft Genome Sequence of Draconibacterium sp. JN14CK-3.</title>
        <authorList>
            <person name="Dong C."/>
            <person name="Lai Q."/>
            <person name="Shao Z."/>
        </authorList>
    </citation>
    <scope>NUCLEOTIDE SEQUENCE [LARGE SCALE GENOMIC DNA]</scope>
    <source>
        <strain evidence="6 7">JN14CK-3</strain>
    </source>
</reference>
<dbReference type="PANTHER" id="PTHR45726:SF3">
    <property type="entry name" value="LEUKOTRIENE A-4 HYDROLASE"/>
    <property type="match status" value="1"/>
</dbReference>
<dbReference type="AlphaFoldDB" id="A0A0D8JDU2"/>
<dbReference type="InterPro" id="IPR042097">
    <property type="entry name" value="Aminopeptidase_N-like_N_sf"/>
</dbReference>
<dbReference type="Pfam" id="PF01433">
    <property type="entry name" value="Peptidase_M1"/>
    <property type="match status" value="1"/>
</dbReference>
<dbReference type="Gene3D" id="1.10.390.10">
    <property type="entry name" value="Neutral Protease Domain 2"/>
    <property type="match status" value="1"/>
</dbReference>
<dbReference type="PANTHER" id="PTHR45726">
    <property type="entry name" value="LEUKOTRIENE A-4 HYDROLASE"/>
    <property type="match status" value="1"/>
</dbReference>
<dbReference type="InterPro" id="IPR014782">
    <property type="entry name" value="Peptidase_M1_dom"/>
</dbReference>
<name>A0A0D8JDU2_9BACT</name>
<dbReference type="SUPFAM" id="SSF55486">
    <property type="entry name" value="Metalloproteases ('zincins'), catalytic domain"/>
    <property type="match status" value="1"/>
</dbReference>
<evidence type="ECO:0000259" key="4">
    <source>
        <dbReference type="Pfam" id="PF01433"/>
    </source>
</evidence>
<dbReference type="EMBL" id="JRHC01000001">
    <property type="protein sequence ID" value="KJF44013.1"/>
    <property type="molecule type" value="Genomic_DNA"/>
</dbReference>
<dbReference type="Pfam" id="PF17900">
    <property type="entry name" value="Peptidase_M1_N"/>
    <property type="match status" value="1"/>
</dbReference>
<evidence type="ECO:0000313" key="6">
    <source>
        <dbReference type="EMBL" id="KJF44013.1"/>
    </source>
</evidence>
<dbReference type="InterPro" id="IPR045357">
    <property type="entry name" value="Aminopeptidase_N-like_N"/>
</dbReference>
<dbReference type="STRING" id="1544798.LH29_00240"/>
<dbReference type="PATRIC" id="fig|1544798.3.peg.50"/>
<keyword evidence="2" id="KW-0479">Metal-binding</keyword>
<keyword evidence="7" id="KW-1185">Reference proteome</keyword>
<comment type="cofactor">
    <cofactor evidence="2">
        <name>Zn(2+)</name>
        <dbReference type="ChEBI" id="CHEBI:29105"/>
    </cofactor>
    <text evidence="2">Binds 1 zinc ion per subunit.</text>
</comment>
<feature type="binding site" evidence="2">
    <location>
        <position position="337"/>
    </location>
    <ligand>
        <name>Zn(2+)</name>
        <dbReference type="ChEBI" id="CHEBI:29105"/>
        <note>catalytic</note>
    </ligand>
</feature>
<dbReference type="OrthoDB" id="100605at2"/>
<dbReference type="InterPro" id="IPR027268">
    <property type="entry name" value="Peptidase_M4/M1_CTD_sf"/>
</dbReference>
<keyword evidence="2" id="KW-0862">Zinc</keyword>
<dbReference type="GO" id="GO:0008237">
    <property type="term" value="F:metallopeptidase activity"/>
    <property type="evidence" value="ECO:0007669"/>
    <property type="project" value="InterPro"/>
</dbReference>
<evidence type="ECO:0000256" key="3">
    <source>
        <dbReference type="SAM" id="SignalP"/>
    </source>
</evidence>
<dbReference type="InterPro" id="IPR034015">
    <property type="entry name" value="M1_LTA4H"/>
</dbReference>
<feature type="domain" description="Peptidase M1 membrane alanine aminopeptidase" evidence="4">
    <location>
        <begin position="293"/>
        <end position="374"/>
    </location>
</feature>
<feature type="active site" description="Proton acceptor" evidence="1">
    <location>
        <position position="334"/>
    </location>
</feature>
<feature type="signal peptide" evidence="3">
    <location>
        <begin position="1"/>
        <end position="20"/>
    </location>
</feature>
<keyword evidence="3" id="KW-0732">Signal</keyword>
<dbReference type="Proteomes" id="UP000032544">
    <property type="component" value="Unassembled WGS sequence"/>
</dbReference>
<comment type="caution">
    <text evidence="6">The sequence shown here is derived from an EMBL/GenBank/DDBJ whole genome shotgun (WGS) entry which is preliminary data.</text>
</comment>
<feature type="chain" id="PRO_5002331002" evidence="3">
    <location>
        <begin position="21"/>
        <end position="546"/>
    </location>
</feature>
<organism evidence="6 7">
    <name type="scientific">Draconibacterium sediminis</name>
    <dbReference type="NCBI Taxonomy" id="1544798"/>
    <lineage>
        <taxon>Bacteria</taxon>
        <taxon>Pseudomonadati</taxon>
        <taxon>Bacteroidota</taxon>
        <taxon>Bacteroidia</taxon>
        <taxon>Marinilabiliales</taxon>
        <taxon>Prolixibacteraceae</taxon>
        <taxon>Draconibacterium</taxon>
    </lineage>
</organism>
<dbReference type="SUPFAM" id="SSF63737">
    <property type="entry name" value="Leukotriene A4 hydrolase N-terminal domain"/>
    <property type="match status" value="1"/>
</dbReference>
<evidence type="ECO:0000256" key="1">
    <source>
        <dbReference type="PIRSR" id="PIRSR634015-1"/>
    </source>
</evidence>
<evidence type="ECO:0000259" key="5">
    <source>
        <dbReference type="Pfam" id="PF17900"/>
    </source>
</evidence>
<dbReference type="GO" id="GO:0008270">
    <property type="term" value="F:zinc ion binding"/>
    <property type="evidence" value="ECO:0007669"/>
    <property type="project" value="InterPro"/>
</dbReference>
<feature type="domain" description="Aminopeptidase N-like N-terminal" evidence="5">
    <location>
        <begin position="46"/>
        <end position="218"/>
    </location>
</feature>
<sequence>MKQRLLIAVVLLVFVLNVAAQKTNFTRQDSLRGSITPERVWWDLTYYHLDVKVDPTDSTISGSNLIQYKVLESNQVMQIDLQPPMKISRITQNGKALDYNQDGNAWFVELEKTQNPNEVNELLVVYSGKPKISRRPPWDGGISWRKDENGNDFIVNTNQGDGGSLWWPCKDHPYDEPDSMLISVTFPDHLMDVSNGRLRGVEQNADGTKTAHWFVNNPINNYGVNINIGNYAHWHEVFKGEKGDLDCDYWVLKQNLEKAKEHFKQAPMMLEAFEHWFGPYPFYEDGYKLVEVPYPGMEHQSSVTYGNGYRNGFGNRDISYSGWGFKFDFIIIHESGHEWFANNITNWDEADMWIHESFTNYSENLFVEYHWGKKAGSEYIRGSRIGILNDRPIIGVYGVNYPGSGDMYPKGANMLHTLRQVVNDDEKWRSILRGLNEEFYHQTVKAEQIEGYLMQHTGLELQGFFNQYLRDTRIPTFEYAMIDGELQYRWTNCVDNFKLPLKVYINGEPHWLNPSSRWKFFDSDEKVKKVEIDKDFYVAGFQVVDL</sequence>
<feature type="binding site" evidence="2">
    <location>
        <position position="333"/>
    </location>
    <ligand>
        <name>Zn(2+)</name>
        <dbReference type="ChEBI" id="CHEBI:29105"/>
        <note>catalytic</note>
    </ligand>
</feature>
<feature type="binding site" evidence="2">
    <location>
        <position position="356"/>
    </location>
    <ligand>
        <name>Zn(2+)</name>
        <dbReference type="ChEBI" id="CHEBI:29105"/>
        <note>catalytic</note>
    </ligand>
</feature>
<dbReference type="Gene3D" id="2.60.40.1730">
    <property type="entry name" value="tricorn interacting facor f3 domain"/>
    <property type="match status" value="1"/>
</dbReference>
<accession>A0A0D8JDU2</accession>
<dbReference type="RefSeq" id="WP_045025553.1">
    <property type="nucleotide sequence ID" value="NZ_JRHC01000001.1"/>
</dbReference>